<evidence type="ECO:0000313" key="3">
    <source>
        <dbReference type="Proteomes" id="UP000078561"/>
    </source>
</evidence>
<evidence type="ECO:0008006" key="4">
    <source>
        <dbReference type="Google" id="ProtNLM"/>
    </source>
</evidence>
<dbReference type="Proteomes" id="UP000078561">
    <property type="component" value="Unassembled WGS sequence"/>
</dbReference>
<feature type="compositionally biased region" description="Basic residues" evidence="1">
    <location>
        <begin position="9"/>
        <end position="23"/>
    </location>
</feature>
<reference evidence="2" key="1">
    <citation type="submission" date="2016-04" db="EMBL/GenBank/DDBJ databases">
        <authorList>
            <person name="Evans L.H."/>
            <person name="Alamgir A."/>
            <person name="Owens N."/>
            <person name="Weber N.D."/>
            <person name="Virtaneva K."/>
            <person name="Barbian K."/>
            <person name="Babar A."/>
            <person name="Rosenke K."/>
        </authorList>
    </citation>
    <scope>NUCLEOTIDE SEQUENCE [LARGE SCALE GENOMIC DNA]</scope>
    <source>
        <strain evidence="2">CBS 101.48</strain>
    </source>
</reference>
<feature type="region of interest" description="Disordered" evidence="1">
    <location>
        <begin position="231"/>
        <end position="255"/>
    </location>
</feature>
<gene>
    <name evidence="2" type="primary">ABSGL_10312.1 scaffold 11921</name>
</gene>
<protein>
    <recommendedName>
        <fullName evidence="4">LITAF domain-containing protein</fullName>
    </recommendedName>
</protein>
<evidence type="ECO:0000256" key="1">
    <source>
        <dbReference type="SAM" id="MobiDB-lite"/>
    </source>
</evidence>
<feature type="compositionally biased region" description="Basic and acidic residues" evidence="1">
    <location>
        <begin position="34"/>
        <end position="43"/>
    </location>
</feature>
<feature type="region of interest" description="Disordered" evidence="1">
    <location>
        <begin position="88"/>
        <end position="152"/>
    </location>
</feature>
<dbReference type="InParanoid" id="A0A168QE38"/>
<name>A0A168QE38_ABSGL</name>
<keyword evidence="3" id="KW-1185">Reference proteome</keyword>
<dbReference type="AlphaFoldDB" id="A0A168QE38"/>
<feature type="compositionally biased region" description="Polar residues" evidence="1">
    <location>
        <begin position="107"/>
        <end position="120"/>
    </location>
</feature>
<dbReference type="STRING" id="4829.A0A168QE38"/>
<proteinExistence type="predicted"/>
<evidence type="ECO:0000313" key="2">
    <source>
        <dbReference type="EMBL" id="SAM04448.1"/>
    </source>
</evidence>
<dbReference type="OrthoDB" id="5599753at2759"/>
<dbReference type="EMBL" id="LT554386">
    <property type="protein sequence ID" value="SAM04448.1"/>
    <property type="molecule type" value="Genomic_DNA"/>
</dbReference>
<feature type="region of interest" description="Disordered" evidence="1">
    <location>
        <begin position="1"/>
        <end position="75"/>
    </location>
</feature>
<feature type="region of interest" description="Disordered" evidence="1">
    <location>
        <begin position="182"/>
        <end position="211"/>
    </location>
</feature>
<sequence>MNKEENHKKSTRRRFPNHPHQYHKALASLFHTHKQPDPTESGHDGPPMAANVASSRGSMREKSITPPDSLSSSSLVRPAPLQATQLLLVPSSSSHVPPPPPPRSRSNTSLTQSSLSMAFTDNDRSSSLRSAYSNEDDGGIHADPPPSSLNRSDRLQIYHFGTPTGANQYHDHDDYASSRFSYDAQSQLHSSSSRYNNQDQRRQQKQRSRTPLSYLKRSYFSSSFASSGKRKSVASQPVDHTATTPSSSSSSSVRRTVGHRASHILFLGRRLPDFETLVYCSECEKWIQSRLRYRNGSMVWLAAFVL</sequence>
<accession>A0A168QE38</accession>
<organism evidence="2">
    <name type="scientific">Absidia glauca</name>
    <name type="common">Pin mould</name>
    <dbReference type="NCBI Taxonomy" id="4829"/>
    <lineage>
        <taxon>Eukaryota</taxon>
        <taxon>Fungi</taxon>
        <taxon>Fungi incertae sedis</taxon>
        <taxon>Mucoromycota</taxon>
        <taxon>Mucoromycotina</taxon>
        <taxon>Mucoromycetes</taxon>
        <taxon>Mucorales</taxon>
        <taxon>Cunninghamellaceae</taxon>
        <taxon>Absidia</taxon>
    </lineage>
</organism>